<evidence type="ECO:0000313" key="3">
    <source>
        <dbReference type="Proteomes" id="UP000319010"/>
    </source>
</evidence>
<dbReference type="EMBL" id="VICB01000035">
    <property type="protein sequence ID" value="TQD41146.1"/>
    <property type="molecule type" value="Genomic_DNA"/>
</dbReference>
<feature type="region of interest" description="Disordered" evidence="1">
    <location>
        <begin position="117"/>
        <end position="142"/>
    </location>
</feature>
<sequence length="142" mass="15802">MSSKARRIVNPYTGELLPEGYYMEEHRIVAPDGFAYPRNATTDQEDYWREADAAAARDMRELAKPYASREEMLADLHRDPPKGYTRFMASGGKVRPQQVAGTVVELPGLDIKSIRAKRAALPDQDTAESTPTDPVTPPDVIP</sequence>
<gene>
    <name evidence="2" type="ORF">FK256_14155</name>
</gene>
<reference evidence="2 3" key="1">
    <citation type="submission" date="2019-06" db="EMBL/GenBank/DDBJ databases">
        <title>Draft genome sequence of Actinomyces johnsonii CCUG 34287T.</title>
        <authorList>
            <person name="Salva-Serra F."/>
            <person name="Cardew S."/>
            <person name="Moore E."/>
        </authorList>
    </citation>
    <scope>NUCLEOTIDE SEQUENCE [LARGE SCALE GENOMIC DNA]</scope>
    <source>
        <strain evidence="2 3">CCUG 34287</strain>
    </source>
</reference>
<comment type="caution">
    <text evidence="2">The sequence shown here is derived from an EMBL/GenBank/DDBJ whole genome shotgun (WGS) entry which is preliminary data.</text>
</comment>
<evidence type="ECO:0000256" key="1">
    <source>
        <dbReference type="SAM" id="MobiDB-lite"/>
    </source>
</evidence>
<organism evidence="2 3">
    <name type="scientific">Actinomyces johnsonii</name>
    <dbReference type="NCBI Taxonomy" id="544581"/>
    <lineage>
        <taxon>Bacteria</taxon>
        <taxon>Bacillati</taxon>
        <taxon>Actinomycetota</taxon>
        <taxon>Actinomycetes</taxon>
        <taxon>Actinomycetales</taxon>
        <taxon>Actinomycetaceae</taxon>
        <taxon>Actinomyces</taxon>
    </lineage>
</organism>
<dbReference type="Proteomes" id="UP000319010">
    <property type="component" value="Unassembled WGS sequence"/>
</dbReference>
<protein>
    <submittedName>
        <fullName evidence="2">Uncharacterized protein</fullName>
    </submittedName>
</protein>
<dbReference type="AlphaFoldDB" id="A0A507ZTP3"/>
<proteinExistence type="predicted"/>
<evidence type="ECO:0000313" key="2">
    <source>
        <dbReference type="EMBL" id="TQD41146.1"/>
    </source>
</evidence>
<name>A0A507ZTP3_9ACTO</name>
<accession>A0A507ZTP3</accession>
<dbReference type="RefSeq" id="WP_021605108.1">
    <property type="nucleotide sequence ID" value="NZ_JASPFB010000025.1"/>
</dbReference>